<evidence type="ECO:0000313" key="7">
    <source>
        <dbReference type="Proteomes" id="UP000608420"/>
    </source>
</evidence>
<keyword evidence="7" id="KW-1185">Reference proteome</keyword>
<keyword evidence="3" id="KW-0815">Transposition</keyword>
<organism evidence="6 7">
    <name type="scientific">Paenibacillus aceti</name>
    <dbReference type="NCBI Taxonomy" id="1820010"/>
    <lineage>
        <taxon>Bacteria</taxon>
        <taxon>Bacillati</taxon>
        <taxon>Bacillota</taxon>
        <taxon>Bacilli</taxon>
        <taxon>Bacillales</taxon>
        <taxon>Paenibacillaceae</taxon>
        <taxon>Paenibacillus</taxon>
    </lineage>
</organism>
<sequence>MKRALTKHYVCVYLDASYIAVKRETVSKEAIYLAVGICEDGSKEVLTCAITPTVSAYVREELLQDVQESGTEEVLLFNLRWTGRHFRRYWRSLSEGKVPNVLYSFSTKHCPIKSVYLIVPRFMKTLNRCTEQMMSKLVKKL</sequence>
<keyword evidence="4" id="KW-0238">DNA-binding</keyword>
<dbReference type="Proteomes" id="UP000608420">
    <property type="component" value="Unassembled WGS sequence"/>
</dbReference>
<comment type="caution">
    <text evidence="6">The sequence shown here is derived from an EMBL/GenBank/DDBJ whole genome shotgun (WGS) entry which is preliminary data.</text>
</comment>
<evidence type="ECO:0008006" key="8">
    <source>
        <dbReference type="Google" id="ProtNLM"/>
    </source>
</evidence>
<evidence type="ECO:0000256" key="2">
    <source>
        <dbReference type="ARBA" id="ARBA00010961"/>
    </source>
</evidence>
<evidence type="ECO:0000256" key="3">
    <source>
        <dbReference type="ARBA" id="ARBA00022578"/>
    </source>
</evidence>
<comment type="function">
    <text evidence="1">Required for the transposition of the insertion element.</text>
</comment>
<evidence type="ECO:0000256" key="1">
    <source>
        <dbReference type="ARBA" id="ARBA00002190"/>
    </source>
</evidence>
<keyword evidence="5" id="KW-0233">DNA recombination</keyword>
<dbReference type="EMBL" id="BMIW01000025">
    <property type="protein sequence ID" value="GGG08260.1"/>
    <property type="molecule type" value="Genomic_DNA"/>
</dbReference>
<evidence type="ECO:0000256" key="5">
    <source>
        <dbReference type="ARBA" id="ARBA00023172"/>
    </source>
</evidence>
<comment type="similarity">
    <text evidence="2">Belongs to the transposase mutator family.</text>
</comment>
<evidence type="ECO:0000313" key="6">
    <source>
        <dbReference type="EMBL" id="GGG08260.1"/>
    </source>
</evidence>
<proteinExistence type="inferred from homology"/>
<reference evidence="7" key="1">
    <citation type="journal article" date="2019" name="Int. J. Syst. Evol. Microbiol.">
        <title>The Global Catalogue of Microorganisms (GCM) 10K type strain sequencing project: providing services to taxonomists for standard genome sequencing and annotation.</title>
        <authorList>
            <consortium name="The Broad Institute Genomics Platform"/>
            <consortium name="The Broad Institute Genome Sequencing Center for Infectious Disease"/>
            <person name="Wu L."/>
            <person name="Ma J."/>
        </authorList>
    </citation>
    <scope>NUCLEOTIDE SEQUENCE [LARGE SCALE GENOMIC DNA]</scope>
    <source>
        <strain evidence="7">CGMCC 1.15420</strain>
    </source>
</reference>
<dbReference type="Pfam" id="PF00872">
    <property type="entry name" value="Transposase_mut"/>
    <property type="match status" value="1"/>
</dbReference>
<protein>
    <recommendedName>
        <fullName evidence="8">Mutator family transposase</fullName>
    </recommendedName>
</protein>
<dbReference type="InterPro" id="IPR001207">
    <property type="entry name" value="Transposase_mutator"/>
</dbReference>
<name>A0ABQ1W0I7_9BACL</name>
<gene>
    <name evidence="6" type="ORF">GCM10010913_32510</name>
</gene>
<accession>A0ABQ1W0I7</accession>
<evidence type="ECO:0000256" key="4">
    <source>
        <dbReference type="ARBA" id="ARBA00023125"/>
    </source>
</evidence>